<gene>
    <name evidence="1" type="ordered locus">Mahau_1627</name>
</gene>
<dbReference type="KEGG" id="mas:Mahau_1627"/>
<dbReference type="AlphaFoldDB" id="F3ZZI3"/>
<accession>F3ZZI3</accession>
<reference evidence="1 2" key="2">
    <citation type="journal article" date="2011" name="Stand. Genomic Sci.">
        <title>Complete genome sequence of Mahella australiensis type strain (50-1 BON).</title>
        <authorList>
            <person name="Sikorski J."/>
            <person name="Teshima H."/>
            <person name="Nolan M."/>
            <person name="Lucas S."/>
            <person name="Hammon N."/>
            <person name="Deshpande S."/>
            <person name="Cheng J.F."/>
            <person name="Pitluck S."/>
            <person name="Liolios K."/>
            <person name="Pagani I."/>
            <person name="Ivanova N."/>
            <person name="Huntemann M."/>
            <person name="Mavromatis K."/>
            <person name="Ovchinikova G."/>
            <person name="Pati A."/>
            <person name="Tapia R."/>
            <person name="Han C."/>
            <person name="Goodwin L."/>
            <person name="Chen A."/>
            <person name="Palaniappan K."/>
            <person name="Land M."/>
            <person name="Hauser L."/>
            <person name="Ngatchou-Djao O.D."/>
            <person name="Rohde M."/>
            <person name="Pukall R."/>
            <person name="Spring S."/>
            <person name="Abt B."/>
            <person name="Goker M."/>
            <person name="Detter J.C."/>
            <person name="Woyke T."/>
            <person name="Bristow J."/>
            <person name="Markowitz V."/>
            <person name="Hugenholtz P."/>
            <person name="Eisen J.A."/>
            <person name="Kyrpides N.C."/>
            <person name="Klenk H.P."/>
            <person name="Lapidus A."/>
        </authorList>
    </citation>
    <scope>NUCLEOTIDE SEQUENCE [LARGE SCALE GENOMIC DNA]</scope>
    <source>
        <strain evidence="2">DSM 15567 / CIP 107919 / 50-1 BON</strain>
    </source>
</reference>
<reference evidence="2" key="1">
    <citation type="submission" date="2010-11" db="EMBL/GenBank/DDBJ databases">
        <title>The complete genome of Mahella australiensis DSM 15567.</title>
        <authorList>
            <consortium name="US DOE Joint Genome Institute (JGI-PGF)"/>
            <person name="Lucas S."/>
            <person name="Copeland A."/>
            <person name="Lapidus A."/>
            <person name="Bruce D."/>
            <person name="Goodwin L."/>
            <person name="Pitluck S."/>
            <person name="Kyrpides N."/>
            <person name="Mavromatis K."/>
            <person name="Pagani I."/>
            <person name="Ivanova N."/>
            <person name="Teshima H."/>
            <person name="Brettin T."/>
            <person name="Detter J.C."/>
            <person name="Han C."/>
            <person name="Tapia R."/>
            <person name="Land M."/>
            <person name="Hauser L."/>
            <person name="Markowitz V."/>
            <person name="Cheng J.-F."/>
            <person name="Hugenholtz P."/>
            <person name="Woyke T."/>
            <person name="Wu D."/>
            <person name="Spring S."/>
            <person name="Pukall R."/>
            <person name="Steenblock K."/>
            <person name="Schneider S."/>
            <person name="Klenk H.-P."/>
            <person name="Eisen J.A."/>
        </authorList>
    </citation>
    <scope>NUCLEOTIDE SEQUENCE [LARGE SCALE GENOMIC DNA]</scope>
    <source>
        <strain evidence="2">DSM 15567 / CIP 107919 / 50-1 BON</strain>
    </source>
</reference>
<proteinExistence type="predicted"/>
<sequence length="161" mass="18067">MFLYLPIDNGKAADTLDYAESRSVYAYTWVNDVGVIFTAQALTVRVGYRYHYNYSGGNVVSKTVTSSSLTGIAQDGTIRPFPINLHLMYIDWYKNGGLIGHFISFTHPPSIIDPDDLVVSGENGTDLLFYGTDQNMYEEGNVWMYMPECIPASFSKTVINY</sequence>
<name>F3ZZI3_MAHA5</name>
<dbReference type="Proteomes" id="UP000008457">
    <property type="component" value="Chromosome"/>
</dbReference>
<evidence type="ECO:0000313" key="2">
    <source>
        <dbReference type="Proteomes" id="UP000008457"/>
    </source>
</evidence>
<dbReference type="EMBL" id="CP002360">
    <property type="protein sequence ID" value="AEE96809.1"/>
    <property type="molecule type" value="Genomic_DNA"/>
</dbReference>
<protein>
    <submittedName>
        <fullName evidence="1">Uncharacterized protein</fullName>
    </submittedName>
</protein>
<dbReference type="HOGENOM" id="CLU_1641697_0_0_9"/>
<organism evidence="1 2">
    <name type="scientific">Mahella australiensis (strain DSM 15567 / CIP 107919 / 50-1 BON)</name>
    <dbReference type="NCBI Taxonomy" id="697281"/>
    <lineage>
        <taxon>Bacteria</taxon>
        <taxon>Bacillati</taxon>
        <taxon>Bacillota</taxon>
        <taxon>Clostridia</taxon>
        <taxon>Thermoanaerobacterales</taxon>
        <taxon>Thermoanaerobacterales Family IV. Incertae Sedis</taxon>
        <taxon>Mahella</taxon>
    </lineage>
</organism>
<keyword evidence="2" id="KW-1185">Reference proteome</keyword>
<evidence type="ECO:0000313" key="1">
    <source>
        <dbReference type="EMBL" id="AEE96809.1"/>
    </source>
</evidence>